<keyword evidence="2" id="KW-0342">GTP-binding</keyword>
<feature type="region of interest" description="Disordered" evidence="3">
    <location>
        <begin position="37"/>
        <end position="59"/>
    </location>
</feature>
<feature type="compositionally biased region" description="Basic residues" evidence="3">
    <location>
        <begin position="248"/>
        <end position="259"/>
    </location>
</feature>
<evidence type="ECO:0000256" key="2">
    <source>
        <dbReference type="ARBA" id="ARBA00023134"/>
    </source>
</evidence>
<dbReference type="PRINTS" id="PR00449">
    <property type="entry name" value="RASTRNSFRMNG"/>
</dbReference>
<dbReference type="PROSITE" id="PS51419">
    <property type="entry name" value="RAB"/>
    <property type="match status" value="1"/>
</dbReference>
<evidence type="ECO:0000256" key="3">
    <source>
        <dbReference type="SAM" id="MobiDB-lite"/>
    </source>
</evidence>
<evidence type="ECO:0000256" key="1">
    <source>
        <dbReference type="ARBA" id="ARBA00022741"/>
    </source>
</evidence>
<dbReference type="SUPFAM" id="SSF52540">
    <property type="entry name" value="P-loop containing nucleoside triphosphate hydrolases"/>
    <property type="match status" value="1"/>
</dbReference>
<dbReference type="Gene3D" id="3.40.50.300">
    <property type="entry name" value="P-loop containing nucleotide triphosphate hydrolases"/>
    <property type="match status" value="1"/>
</dbReference>
<accession>A0ABR2XV11</accession>
<dbReference type="PANTHER" id="PTHR24070">
    <property type="entry name" value="RAS, DI-RAS, AND RHEB FAMILY MEMBERS OF SMALL GTPASE SUPERFAMILY"/>
    <property type="match status" value="1"/>
</dbReference>
<reference evidence="4 5" key="1">
    <citation type="submission" date="2024-02" db="EMBL/GenBank/DDBJ databases">
        <title>First draft genome assembly of two strains of Seiridium cardinale.</title>
        <authorList>
            <person name="Emiliani G."/>
            <person name="Scali E."/>
        </authorList>
    </citation>
    <scope>NUCLEOTIDE SEQUENCE [LARGE SCALE GENOMIC DNA]</scope>
    <source>
        <strain evidence="4 5">BM-138-000479</strain>
    </source>
</reference>
<keyword evidence="5" id="KW-1185">Reference proteome</keyword>
<dbReference type="InterPro" id="IPR001806">
    <property type="entry name" value="Small_GTPase"/>
</dbReference>
<dbReference type="SMART" id="SM00175">
    <property type="entry name" value="RAB"/>
    <property type="match status" value="1"/>
</dbReference>
<dbReference type="Proteomes" id="UP001465668">
    <property type="component" value="Unassembled WGS sequence"/>
</dbReference>
<dbReference type="NCBIfam" id="TIGR00231">
    <property type="entry name" value="small_GTP"/>
    <property type="match status" value="1"/>
</dbReference>
<gene>
    <name evidence="4" type="ORF">SCAR479_05711</name>
</gene>
<protein>
    <submittedName>
        <fullName evidence="4">Ras-2 protein</fullName>
    </submittedName>
</protein>
<feature type="compositionally biased region" description="Polar residues" evidence="3">
    <location>
        <begin position="38"/>
        <end position="51"/>
    </location>
</feature>
<dbReference type="SMART" id="SM00173">
    <property type="entry name" value="RAS"/>
    <property type="match status" value="1"/>
</dbReference>
<feature type="region of interest" description="Disordered" evidence="3">
    <location>
        <begin position="231"/>
        <end position="270"/>
    </location>
</feature>
<comment type="caution">
    <text evidence="4">The sequence shown here is derived from an EMBL/GenBank/DDBJ whole genome shotgun (WGS) entry which is preliminary data.</text>
</comment>
<keyword evidence="1" id="KW-0547">Nucleotide-binding</keyword>
<dbReference type="Pfam" id="PF00071">
    <property type="entry name" value="Ras"/>
    <property type="match status" value="1"/>
</dbReference>
<feature type="compositionally biased region" description="Basic and acidic residues" evidence="3">
    <location>
        <begin position="231"/>
        <end position="244"/>
    </location>
</feature>
<dbReference type="InterPro" id="IPR027417">
    <property type="entry name" value="P-loop_NTPase"/>
</dbReference>
<sequence>MALLDIYRPRDTSRTLNDFGTRKPLAPASHGFPYIQPTPVTSAKQGASDTSVKPRGEDTHAQNDCLTNLAILAGKSCLASRLIYNYFLETYDPTLEESYRRQCVIDDQTCILEVLDTAGQEEYTALREQWIRDGDVYLLVYSISSRSTFEGTRKFLRQMHQVKNFQPDATLPIILVANKCDITTHRAVSKQEGEALARELGVGFTETSAKEGTNVEEAFFDAVRRLRKQQNHELGLERKAERKNSKSSSKHGGKWKGRLTRLFGSSGKHA</sequence>
<dbReference type="InterPro" id="IPR020849">
    <property type="entry name" value="Small_GTPase_Ras-type"/>
</dbReference>
<proteinExistence type="predicted"/>
<dbReference type="InterPro" id="IPR005225">
    <property type="entry name" value="Small_GTP-bd"/>
</dbReference>
<dbReference type="PROSITE" id="PS51421">
    <property type="entry name" value="RAS"/>
    <property type="match status" value="1"/>
</dbReference>
<evidence type="ECO:0000313" key="4">
    <source>
        <dbReference type="EMBL" id="KAK9777663.1"/>
    </source>
</evidence>
<dbReference type="EMBL" id="JARVKM010000020">
    <property type="protein sequence ID" value="KAK9777663.1"/>
    <property type="molecule type" value="Genomic_DNA"/>
</dbReference>
<name>A0ABR2XV11_9PEZI</name>
<evidence type="ECO:0000313" key="5">
    <source>
        <dbReference type="Proteomes" id="UP001465668"/>
    </source>
</evidence>
<dbReference type="SMART" id="SM00174">
    <property type="entry name" value="RHO"/>
    <property type="match status" value="1"/>
</dbReference>
<organism evidence="4 5">
    <name type="scientific">Seiridium cardinale</name>
    <dbReference type="NCBI Taxonomy" id="138064"/>
    <lineage>
        <taxon>Eukaryota</taxon>
        <taxon>Fungi</taxon>
        <taxon>Dikarya</taxon>
        <taxon>Ascomycota</taxon>
        <taxon>Pezizomycotina</taxon>
        <taxon>Sordariomycetes</taxon>
        <taxon>Xylariomycetidae</taxon>
        <taxon>Amphisphaeriales</taxon>
        <taxon>Sporocadaceae</taxon>
        <taxon>Seiridium</taxon>
    </lineage>
</organism>
<dbReference type="PROSITE" id="PS51420">
    <property type="entry name" value="RHO"/>
    <property type="match status" value="1"/>
</dbReference>